<keyword evidence="3 5" id="KW-1133">Transmembrane helix</keyword>
<dbReference type="GO" id="GO:0003954">
    <property type="term" value="F:NADH dehydrogenase activity"/>
    <property type="evidence" value="ECO:0007669"/>
    <property type="project" value="TreeGrafter"/>
</dbReference>
<dbReference type="HAMAP" id="MF_01350">
    <property type="entry name" value="NDH1_NuoH"/>
    <property type="match status" value="1"/>
</dbReference>
<dbReference type="AlphaFoldDB" id="A0A5K7X6B4"/>
<dbReference type="EMBL" id="AP021861">
    <property type="protein sequence ID" value="BBO31905.1"/>
    <property type="molecule type" value="Genomic_DNA"/>
</dbReference>
<reference evidence="8" key="1">
    <citation type="submission" date="2019-10" db="EMBL/GenBank/DDBJ databases">
        <title>Lacipirellula parvula gen. nov., sp. nov., representing a lineage of planctomycetes widespread in freshwater anoxic habitats, and description of the family Lacipirellulaceae.</title>
        <authorList>
            <person name="Dedysh S.N."/>
            <person name="Kulichevskaya I.S."/>
            <person name="Beletsky A.V."/>
            <person name="Rakitin A.L."/>
            <person name="Mardanov A.V."/>
            <person name="Ivanova A.A."/>
            <person name="Saltykova V.X."/>
            <person name="Rijpstra W.I.C."/>
            <person name="Sinninghe Damste J.S."/>
            <person name="Ravin N.V."/>
        </authorList>
    </citation>
    <scope>NUCLEOTIDE SEQUENCE [LARGE SCALE GENOMIC DNA]</scope>
    <source>
        <strain evidence="8">PX69</strain>
    </source>
</reference>
<dbReference type="PROSITE" id="PS00668">
    <property type="entry name" value="COMPLEX1_ND1_2"/>
    <property type="match status" value="1"/>
</dbReference>
<dbReference type="KEGG" id="lpav:PLANPX_1517"/>
<feature type="transmembrane region" description="Helical" evidence="5">
    <location>
        <begin position="295"/>
        <end position="315"/>
    </location>
</feature>
<comment type="function">
    <text evidence="5">NDH-1 shuttles electrons from NADH, via FMN and iron-sulfur (Fe-S) centers, to quinones in the respiratory chain. The immediate electron acceptor for the enzyme in this species is believed to be ubiquinone. Couples the redox reaction to proton translocation (for every two electrons transferred, four hydrogen ions are translocated across the cytoplasmic membrane), and thus conserves the redox energy in a proton gradient. This subunit may bind ubiquinone.</text>
</comment>
<dbReference type="InterPro" id="IPR001694">
    <property type="entry name" value="NADH_UbQ_OxRdtase_su1/FPO"/>
</dbReference>
<evidence type="ECO:0000256" key="6">
    <source>
        <dbReference type="RuleBase" id="RU000471"/>
    </source>
</evidence>
<dbReference type="NCBIfam" id="NF004741">
    <property type="entry name" value="PRK06076.1-2"/>
    <property type="match status" value="1"/>
</dbReference>
<feature type="transmembrane region" description="Helical" evidence="5">
    <location>
        <begin position="165"/>
        <end position="182"/>
    </location>
</feature>
<keyword evidence="4 5" id="KW-0472">Membrane</keyword>
<dbReference type="GO" id="GO:0048038">
    <property type="term" value="F:quinone binding"/>
    <property type="evidence" value="ECO:0007669"/>
    <property type="project" value="UniProtKB-KW"/>
</dbReference>
<comment type="subunit">
    <text evidence="5">NDH-1 is composed of 14 different subunits. Subunits NuoA, H, J, K, L, M, N constitute the membrane sector of the complex.</text>
</comment>
<evidence type="ECO:0000256" key="2">
    <source>
        <dbReference type="ARBA" id="ARBA00022692"/>
    </source>
</evidence>
<proteinExistence type="inferred from homology"/>
<keyword evidence="5 7" id="KW-0830">Ubiquinone</keyword>
<dbReference type="RefSeq" id="WP_152097970.1">
    <property type="nucleotide sequence ID" value="NZ_AP021861.1"/>
</dbReference>
<accession>A0A5K7X6B4</accession>
<sequence>MDAILEYIPKELITTLVTIAVVVGVTLGVISYLILLERKLSAWMQDRRGPNRVGPMGIFQPLADGAKFLLKEEVTPAGADKVLFYAAPGIGFMTTMLAFSVVPFGPVGVEGIPWFVRFLIAPDVNIGIVFIFAITSLSVYGVILGGWASNNKYSALGSLRASAQVISYEIPLGMSILGIALLGSTLDINTLLMQQTGSFWDWYFWTQPLACLIFFTSALAEANRLPFDLSECEQELVGGFHTEYSSMKFALFFLGEYAHVILTSFLTSILFFGGWHFPWIATPESAYTGAWVVKIGVLLFKVGMVIVFIMLLRWTIPRFRFDQLMNLSWKALIPLSLANMVAVMTVLQFGWDRWWLTPISLGLFAVAGLISVAMKRAEIRHRPSAAELAHQFAT</sequence>
<dbReference type="PANTHER" id="PTHR11432">
    <property type="entry name" value="NADH DEHYDROGENASE SUBUNIT 1"/>
    <property type="match status" value="1"/>
</dbReference>
<keyword evidence="5" id="KW-1003">Cell membrane</keyword>
<dbReference type="PANTHER" id="PTHR11432:SF3">
    <property type="entry name" value="NADH-UBIQUINONE OXIDOREDUCTASE CHAIN 1"/>
    <property type="match status" value="1"/>
</dbReference>
<keyword evidence="7" id="KW-0560">Oxidoreductase</keyword>
<keyword evidence="5 6" id="KW-0520">NAD</keyword>
<dbReference type="EC" id="7.1.1.-" evidence="5"/>
<feature type="transmembrane region" description="Helical" evidence="5">
    <location>
        <begin position="82"/>
        <end position="104"/>
    </location>
</feature>
<feature type="transmembrane region" description="Helical" evidence="5">
    <location>
        <begin position="12"/>
        <end position="35"/>
    </location>
</feature>
<comment type="similarity">
    <text evidence="5 6">Belongs to the complex I subunit 1 family.</text>
</comment>
<name>A0A5K7X6B4_9BACT</name>
<feature type="transmembrane region" description="Helical" evidence="5">
    <location>
        <begin position="124"/>
        <end position="144"/>
    </location>
</feature>
<evidence type="ECO:0000256" key="4">
    <source>
        <dbReference type="ARBA" id="ARBA00023136"/>
    </source>
</evidence>
<comment type="subcellular location">
    <subcellularLocation>
        <location evidence="5 6">Cell membrane</location>
        <topology evidence="5 6">Multi-pass membrane protein</topology>
    </subcellularLocation>
    <subcellularLocation>
        <location evidence="1">Membrane</location>
        <topology evidence="1">Multi-pass membrane protein</topology>
    </subcellularLocation>
</comment>
<evidence type="ECO:0000256" key="5">
    <source>
        <dbReference type="HAMAP-Rule" id="MF_01350"/>
    </source>
</evidence>
<keyword evidence="5" id="KW-1278">Translocase</keyword>
<comment type="catalytic activity">
    <reaction evidence="5">
        <text>a quinone + NADH + 5 H(+)(in) = a quinol + NAD(+) + 4 H(+)(out)</text>
        <dbReference type="Rhea" id="RHEA:57888"/>
        <dbReference type="ChEBI" id="CHEBI:15378"/>
        <dbReference type="ChEBI" id="CHEBI:24646"/>
        <dbReference type="ChEBI" id="CHEBI:57540"/>
        <dbReference type="ChEBI" id="CHEBI:57945"/>
        <dbReference type="ChEBI" id="CHEBI:132124"/>
    </reaction>
</comment>
<keyword evidence="2 5" id="KW-0812">Transmembrane</keyword>
<gene>
    <name evidence="5" type="primary">nuoH</name>
    <name evidence="7" type="ORF">PLANPX_1517</name>
</gene>
<dbReference type="InterPro" id="IPR018086">
    <property type="entry name" value="NADH_UbQ_OxRdtase_su1_CS"/>
</dbReference>
<feature type="transmembrane region" description="Helical" evidence="5">
    <location>
        <begin position="327"/>
        <end position="349"/>
    </location>
</feature>
<keyword evidence="5" id="KW-0874">Quinone</keyword>
<feature type="transmembrane region" description="Helical" evidence="5">
    <location>
        <begin position="202"/>
        <end position="220"/>
    </location>
</feature>
<dbReference type="Pfam" id="PF00146">
    <property type="entry name" value="NADHdh"/>
    <property type="match status" value="1"/>
</dbReference>
<organism evidence="7 8">
    <name type="scientific">Lacipirellula parvula</name>
    <dbReference type="NCBI Taxonomy" id="2650471"/>
    <lineage>
        <taxon>Bacteria</taxon>
        <taxon>Pseudomonadati</taxon>
        <taxon>Planctomycetota</taxon>
        <taxon>Planctomycetia</taxon>
        <taxon>Pirellulales</taxon>
        <taxon>Lacipirellulaceae</taxon>
        <taxon>Lacipirellula</taxon>
    </lineage>
</organism>
<protein>
    <recommendedName>
        <fullName evidence="5">NADH-quinone oxidoreductase subunit H</fullName>
        <ecNumber evidence="5">7.1.1.-</ecNumber>
    </recommendedName>
    <alternativeName>
        <fullName evidence="5">NADH dehydrogenase I subunit H</fullName>
    </alternativeName>
    <alternativeName>
        <fullName evidence="5">NDH-1 subunit H</fullName>
    </alternativeName>
</protein>
<keyword evidence="8" id="KW-1185">Reference proteome</keyword>
<evidence type="ECO:0000313" key="7">
    <source>
        <dbReference type="EMBL" id="BBO31905.1"/>
    </source>
</evidence>
<dbReference type="GO" id="GO:0016655">
    <property type="term" value="F:oxidoreductase activity, acting on NAD(P)H, quinone or similar compound as acceptor"/>
    <property type="evidence" value="ECO:0007669"/>
    <property type="project" value="UniProtKB-UniRule"/>
</dbReference>
<feature type="transmembrane region" description="Helical" evidence="5">
    <location>
        <begin position="249"/>
        <end position="275"/>
    </location>
</feature>
<evidence type="ECO:0000256" key="3">
    <source>
        <dbReference type="ARBA" id="ARBA00022989"/>
    </source>
</evidence>
<dbReference type="GO" id="GO:0009060">
    <property type="term" value="P:aerobic respiration"/>
    <property type="evidence" value="ECO:0007669"/>
    <property type="project" value="TreeGrafter"/>
</dbReference>
<evidence type="ECO:0000313" key="8">
    <source>
        <dbReference type="Proteomes" id="UP000326837"/>
    </source>
</evidence>
<dbReference type="GO" id="GO:0005886">
    <property type="term" value="C:plasma membrane"/>
    <property type="evidence" value="ECO:0007669"/>
    <property type="project" value="UniProtKB-SubCell"/>
</dbReference>
<evidence type="ECO:0000256" key="1">
    <source>
        <dbReference type="ARBA" id="ARBA00004141"/>
    </source>
</evidence>
<feature type="transmembrane region" description="Helical" evidence="5">
    <location>
        <begin position="355"/>
        <end position="374"/>
    </location>
</feature>
<dbReference type="Proteomes" id="UP000326837">
    <property type="component" value="Chromosome"/>
</dbReference>